<comment type="caution">
    <text evidence="1">The sequence shown here is derived from an EMBL/GenBank/DDBJ whole genome shotgun (WGS) entry which is preliminary data.</text>
</comment>
<dbReference type="Proteomes" id="UP001362999">
    <property type="component" value="Unassembled WGS sequence"/>
</dbReference>
<dbReference type="InterPro" id="IPR032675">
    <property type="entry name" value="LRR_dom_sf"/>
</dbReference>
<protein>
    <submittedName>
        <fullName evidence="1">Uncharacterized protein</fullName>
    </submittedName>
</protein>
<keyword evidence="2" id="KW-1185">Reference proteome</keyword>
<sequence length="203" mass="22481">MFLNLVQTNSKPVDFFTVVKKLCLTHAVHRDTACGILAACTQVESLACWIDFGTAVELPFLISKLPLRQLSIGAPNLTKIPRAAPAAWLAGLTHVDLISVAGYTAASISGLARLPHLTHVCLDTYHLGGMEENVARVCAECPLLQVLVLFEDWSSESPAFLDHTDDIDSRIVVKQKPWDYVEHWRNSAEMWATVEETVEEQRA</sequence>
<organism evidence="1 2">
    <name type="scientific">Favolaschia claudopus</name>
    <dbReference type="NCBI Taxonomy" id="2862362"/>
    <lineage>
        <taxon>Eukaryota</taxon>
        <taxon>Fungi</taxon>
        <taxon>Dikarya</taxon>
        <taxon>Basidiomycota</taxon>
        <taxon>Agaricomycotina</taxon>
        <taxon>Agaricomycetes</taxon>
        <taxon>Agaricomycetidae</taxon>
        <taxon>Agaricales</taxon>
        <taxon>Marasmiineae</taxon>
        <taxon>Mycenaceae</taxon>
        <taxon>Favolaschia</taxon>
    </lineage>
</organism>
<dbReference type="EMBL" id="JAWWNJ010000002">
    <property type="protein sequence ID" value="KAK7061782.1"/>
    <property type="molecule type" value="Genomic_DNA"/>
</dbReference>
<evidence type="ECO:0000313" key="1">
    <source>
        <dbReference type="EMBL" id="KAK7061782.1"/>
    </source>
</evidence>
<dbReference type="SUPFAM" id="SSF52058">
    <property type="entry name" value="L domain-like"/>
    <property type="match status" value="1"/>
</dbReference>
<accession>A0AAW0E8K2</accession>
<gene>
    <name evidence="1" type="ORF">R3P38DRAFT_2831499</name>
</gene>
<reference evidence="1 2" key="1">
    <citation type="journal article" date="2024" name="J Genomics">
        <title>Draft genome sequencing and assembly of Favolaschia claudopus CIRM-BRFM 2984 isolated from oak limbs.</title>
        <authorList>
            <person name="Navarro D."/>
            <person name="Drula E."/>
            <person name="Chaduli D."/>
            <person name="Cazenave R."/>
            <person name="Ahrendt S."/>
            <person name="Wang J."/>
            <person name="Lipzen A."/>
            <person name="Daum C."/>
            <person name="Barry K."/>
            <person name="Grigoriev I.V."/>
            <person name="Favel A."/>
            <person name="Rosso M.N."/>
            <person name="Martin F."/>
        </authorList>
    </citation>
    <scope>NUCLEOTIDE SEQUENCE [LARGE SCALE GENOMIC DNA]</scope>
    <source>
        <strain evidence="1 2">CIRM-BRFM 2984</strain>
    </source>
</reference>
<proteinExistence type="predicted"/>
<dbReference type="AlphaFoldDB" id="A0AAW0E8K2"/>
<evidence type="ECO:0000313" key="2">
    <source>
        <dbReference type="Proteomes" id="UP001362999"/>
    </source>
</evidence>
<dbReference type="Gene3D" id="3.80.10.10">
    <property type="entry name" value="Ribonuclease Inhibitor"/>
    <property type="match status" value="1"/>
</dbReference>
<name>A0AAW0E8K2_9AGAR</name>